<feature type="region of interest" description="Disordered" evidence="1">
    <location>
        <begin position="552"/>
        <end position="573"/>
    </location>
</feature>
<gene>
    <name evidence="3" type="ORF">A9C11_02845</name>
</gene>
<sequence>MTASIGKLGAGPACETGKLIVQVIGKEHPASQKLVIYDDKDSQQQEWLTKQDKPENLADELCSSVLHVWDWSGQPKRHLWLEIASQKGSPIRVPLCDDLRVTPRQADAQWNQVVPVLPLTALRGAKSPYDLGAPVLCRPGYLYVFYRDKLWRELEIRTDSDKTLFHDIDVARYRSGQGFKPEVRQATGQGLEDIWLPARWNDRDVSDLRLCYSEIQLGAARLNFLERHPDELARRCQSFRLQASSRVFKDLYRGKPDGAAMLEHFSQFDARDSVSVSTSVPAQVARLNLDHRAFPLSLVAPQRARAQIFEYLLEHPARYLCDLSGQFPDQEYRRAMAFLNQGMLGEKTSPTHLLELSAVADALSRSLKTAQPPAGEAAAPEEDVWQAQPGATDVLAQVRPRQLCGVLLDDARYRMRHLESRIDNHRQLLQVCARHAATQPNHGSALLVQQLVVARTLQGKPNPLHKEIDKLSRQGLYDINRNTAVLERIEAWQGFMSAQNLLREALEQTRSVATLADHLSLEGFQYLGALHATARTLACLALNPAQVDPLAPTGDLNDATGNGSPTSPRVSEGQKFLAKLQQDTRSPLHRLLWPDVDEPRLCKAHESKPAAPNPGTGQFRGEELAKLENAVVPPTDNWLTLDETLLGALLAGASLDSFLSLSGKNLNGALMSVFDTLQGAVEVAQDALDNARQLSSQASANANATQQAAKSADARLAQTRRQLGRQGRPITLGLHGPGLQQLRSMLPGTFGYAVFVRRNQFDRTTHYLFGMEDLPTRPRTATRYYGEYLSPQGKVLGSTDRQRIRGDDIVKGDHWVIAIPRNHSTARLVGEMNKRLTAAQAADAAAEVAAREAQVRGAALSEVVGALQEQKNARAYRILNSTPFSVAVLMLEMWNVRAEWNAWDQNTREKGQYRSVSGTLSAIFDTLVAMEALTVKLAGNQSSLAIARKTLFRVPQVITKTMGELGISIIESITGRLILQSFAGIVFCGVSLYDAWYAWQWHDQAMYGYLLMASGALIGTAGGWLAGSATFLGLTPAGWLCLLLVGAGAGLVYALSSTPLQDWLSNGPFGEERGDASAHLLNSDEAFYRLVGVLANIRISIQPNPRFEPAAKLDVNEPIPFRVRQANTLIRLESALPGLLANLGNVDIRAECRLRPVHTVNVKGEAAYTEVRSATHEPPQAPLAQRLFPDALELYFQTPAVHVLQPHKPEQFLAQRWAVRAQFILQGAGQNRIFPTPGIKAATVYGPEYAKPDFGSTGRPFWADEQTHQASN</sequence>
<evidence type="ECO:0000313" key="4">
    <source>
        <dbReference type="Proteomes" id="UP000077748"/>
    </source>
</evidence>
<dbReference type="EMBL" id="CP015878">
    <property type="protein sequence ID" value="ANI12981.1"/>
    <property type="molecule type" value="Genomic_DNA"/>
</dbReference>
<feature type="transmembrane region" description="Helical" evidence="2">
    <location>
        <begin position="977"/>
        <end position="999"/>
    </location>
</feature>
<keyword evidence="2" id="KW-0472">Membrane</keyword>
<feature type="transmembrane region" description="Helical" evidence="2">
    <location>
        <begin position="1006"/>
        <end position="1025"/>
    </location>
</feature>
<dbReference type="RefSeq" id="WP_064581769.1">
    <property type="nucleotide sequence ID" value="NZ_CP015878.1"/>
</dbReference>
<organism evidence="3 4">
    <name type="scientific">Pseudomonas citronellolis</name>
    <dbReference type="NCBI Taxonomy" id="53408"/>
    <lineage>
        <taxon>Bacteria</taxon>
        <taxon>Pseudomonadati</taxon>
        <taxon>Pseudomonadota</taxon>
        <taxon>Gammaproteobacteria</taxon>
        <taxon>Pseudomonadales</taxon>
        <taxon>Pseudomonadaceae</taxon>
        <taxon>Pseudomonas</taxon>
    </lineage>
</organism>
<evidence type="ECO:0000313" key="3">
    <source>
        <dbReference type="EMBL" id="ANI12981.1"/>
    </source>
</evidence>
<protein>
    <submittedName>
        <fullName evidence="3">Uncharacterized protein</fullName>
    </submittedName>
</protein>
<accession>A0A1A9K6C0</accession>
<evidence type="ECO:0000256" key="1">
    <source>
        <dbReference type="SAM" id="MobiDB-lite"/>
    </source>
</evidence>
<reference evidence="3 4" key="1">
    <citation type="submission" date="2016-05" db="EMBL/GenBank/DDBJ databases">
        <title>Genome Sequence of Pseudomonas citronellolis Strain SJTE-3, an Estrogens and Persistent Organic Pollutants degradation strain.</title>
        <authorList>
            <person name="Liang R."/>
        </authorList>
    </citation>
    <scope>NUCLEOTIDE SEQUENCE [LARGE SCALE GENOMIC DNA]</scope>
    <source>
        <strain evidence="3 4">SJTE-3</strain>
    </source>
</reference>
<name>A0A1A9K6C0_9PSED</name>
<keyword evidence="2" id="KW-1133">Transmembrane helix</keyword>
<proteinExistence type="predicted"/>
<keyword evidence="2" id="KW-0812">Transmembrane</keyword>
<feature type="compositionally biased region" description="Polar residues" evidence="1">
    <location>
        <begin position="559"/>
        <end position="569"/>
    </location>
</feature>
<dbReference type="CDD" id="cd20705">
    <property type="entry name" value="MIX_I"/>
    <property type="match status" value="1"/>
</dbReference>
<dbReference type="Proteomes" id="UP000077748">
    <property type="component" value="Chromosome"/>
</dbReference>
<feature type="transmembrane region" description="Helical" evidence="2">
    <location>
        <begin position="1037"/>
        <end position="1055"/>
    </location>
</feature>
<dbReference type="AlphaFoldDB" id="A0A1A9K6C0"/>
<evidence type="ECO:0000256" key="2">
    <source>
        <dbReference type="SAM" id="Phobius"/>
    </source>
</evidence>